<sequence length="121" mass="14623">MPANLYDLRQHVEFTHAIGVAIRNNCPIAEWRSWKYVPENVKEMVMDQLLVRRECYAEFESWKKVPEELKKSMLGELSDVDETDEKQRKYLDELFKNHFWQWKFDELWDAKRGVVAPTEED</sequence>
<dbReference type="Proteomes" id="UP000315295">
    <property type="component" value="Unassembled WGS sequence"/>
</dbReference>
<protein>
    <submittedName>
        <fullName evidence="1">Uncharacterized protein</fullName>
    </submittedName>
</protein>
<evidence type="ECO:0000313" key="2">
    <source>
        <dbReference type="Proteomes" id="UP000315295"/>
    </source>
</evidence>
<evidence type="ECO:0000313" key="1">
    <source>
        <dbReference type="EMBL" id="TQE00400.1"/>
    </source>
</evidence>
<keyword evidence="2" id="KW-1185">Reference proteome</keyword>
<reference evidence="1 2" key="1">
    <citation type="journal article" date="2019" name="G3 (Bethesda)">
        <title>Sequencing of a Wild Apple (Malus baccata) Genome Unravels the Differences Between Cultivated and Wild Apple Species Regarding Disease Resistance and Cold Tolerance.</title>
        <authorList>
            <person name="Chen X."/>
        </authorList>
    </citation>
    <scope>NUCLEOTIDE SEQUENCE [LARGE SCALE GENOMIC DNA]</scope>
    <source>
        <strain evidence="2">cv. Shandingzi</strain>
        <tissue evidence="1">Leaves</tissue>
    </source>
</reference>
<gene>
    <name evidence="1" type="ORF">C1H46_013973</name>
</gene>
<accession>A0A540MPT7</accession>
<organism evidence="1 2">
    <name type="scientific">Malus baccata</name>
    <name type="common">Siberian crab apple</name>
    <name type="synonym">Pyrus baccata</name>
    <dbReference type="NCBI Taxonomy" id="106549"/>
    <lineage>
        <taxon>Eukaryota</taxon>
        <taxon>Viridiplantae</taxon>
        <taxon>Streptophyta</taxon>
        <taxon>Embryophyta</taxon>
        <taxon>Tracheophyta</taxon>
        <taxon>Spermatophyta</taxon>
        <taxon>Magnoliopsida</taxon>
        <taxon>eudicotyledons</taxon>
        <taxon>Gunneridae</taxon>
        <taxon>Pentapetalae</taxon>
        <taxon>rosids</taxon>
        <taxon>fabids</taxon>
        <taxon>Rosales</taxon>
        <taxon>Rosaceae</taxon>
        <taxon>Amygdaloideae</taxon>
        <taxon>Maleae</taxon>
        <taxon>Malus</taxon>
    </lineage>
</organism>
<proteinExistence type="predicted"/>
<comment type="caution">
    <text evidence="1">The sequence shown here is derived from an EMBL/GenBank/DDBJ whole genome shotgun (WGS) entry which is preliminary data.</text>
</comment>
<dbReference type="EMBL" id="VIEB01000214">
    <property type="protein sequence ID" value="TQE00400.1"/>
    <property type="molecule type" value="Genomic_DNA"/>
</dbReference>
<name>A0A540MPT7_MALBA</name>
<dbReference type="AlphaFoldDB" id="A0A540MPT7"/>